<name>A0AAV4R6K3_CAEEX</name>
<comment type="caution">
    <text evidence="1">The sequence shown here is derived from an EMBL/GenBank/DDBJ whole genome shotgun (WGS) entry which is preliminary data.</text>
</comment>
<organism evidence="1 2">
    <name type="scientific">Caerostris extrusa</name>
    <name type="common">Bark spider</name>
    <name type="synonym">Caerostris bankana</name>
    <dbReference type="NCBI Taxonomy" id="172846"/>
    <lineage>
        <taxon>Eukaryota</taxon>
        <taxon>Metazoa</taxon>
        <taxon>Ecdysozoa</taxon>
        <taxon>Arthropoda</taxon>
        <taxon>Chelicerata</taxon>
        <taxon>Arachnida</taxon>
        <taxon>Araneae</taxon>
        <taxon>Araneomorphae</taxon>
        <taxon>Entelegynae</taxon>
        <taxon>Araneoidea</taxon>
        <taxon>Araneidae</taxon>
        <taxon>Caerostris</taxon>
    </lineage>
</organism>
<evidence type="ECO:0000313" key="1">
    <source>
        <dbReference type="EMBL" id="GIY16022.1"/>
    </source>
</evidence>
<sequence length="97" mass="10573">MDAASALVDKSKDHSSWVNLQGIIGNSDLSGKLDIKSPDHSFWSKPPRDYRNLDLSGKLDVYPPGAVLVVLREEGCTMLLAIPANIPYEGIPCPDHD</sequence>
<accession>A0AAV4R6K3</accession>
<gene>
    <name evidence="1" type="ORF">CEXT_712501</name>
</gene>
<evidence type="ECO:0000313" key="2">
    <source>
        <dbReference type="Proteomes" id="UP001054945"/>
    </source>
</evidence>
<dbReference type="Proteomes" id="UP001054945">
    <property type="component" value="Unassembled WGS sequence"/>
</dbReference>
<protein>
    <submittedName>
        <fullName evidence="1">Uncharacterized protein</fullName>
    </submittedName>
</protein>
<proteinExistence type="predicted"/>
<dbReference type="AlphaFoldDB" id="A0AAV4R6K3"/>
<reference evidence="1 2" key="1">
    <citation type="submission" date="2021-06" db="EMBL/GenBank/DDBJ databases">
        <title>Caerostris extrusa draft genome.</title>
        <authorList>
            <person name="Kono N."/>
            <person name="Arakawa K."/>
        </authorList>
    </citation>
    <scope>NUCLEOTIDE SEQUENCE [LARGE SCALE GENOMIC DNA]</scope>
</reference>
<keyword evidence="2" id="KW-1185">Reference proteome</keyword>
<dbReference type="EMBL" id="BPLR01007320">
    <property type="protein sequence ID" value="GIY16022.1"/>
    <property type="molecule type" value="Genomic_DNA"/>
</dbReference>